<evidence type="ECO:0000313" key="2">
    <source>
        <dbReference type="Proteomes" id="UP000316714"/>
    </source>
</evidence>
<organism evidence="1 2">
    <name type="scientific">Posidoniimonas corsicana</name>
    <dbReference type="NCBI Taxonomy" id="1938618"/>
    <lineage>
        <taxon>Bacteria</taxon>
        <taxon>Pseudomonadati</taxon>
        <taxon>Planctomycetota</taxon>
        <taxon>Planctomycetia</taxon>
        <taxon>Pirellulales</taxon>
        <taxon>Lacipirellulaceae</taxon>
        <taxon>Posidoniimonas</taxon>
    </lineage>
</organism>
<dbReference type="Pfam" id="PF13412">
    <property type="entry name" value="HTH_24"/>
    <property type="match status" value="1"/>
</dbReference>
<keyword evidence="2" id="KW-1185">Reference proteome</keyword>
<dbReference type="SUPFAM" id="SSF46785">
    <property type="entry name" value="Winged helix' DNA-binding domain"/>
    <property type="match status" value="1"/>
</dbReference>
<gene>
    <name evidence="1" type="ORF">KOR34_19630</name>
</gene>
<dbReference type="EMBL" id="SIHJ01000001">
    <property type="protein sequence ID" value="TWT37017.1"/>
    <property type="molecule type" value="Genomic_DNA"/>
</dbReference>
<dbReference type="Proteomes" id="UP000316714">
    <property type="component" value="Unassembled WGS sequence"/>
</dbReference>
<accession>A0A5C5VGE7</accession>
<comment type="caution">
    <text evidence="1">The sequence shown here is derived from an EMBL/GenBank/DDBJ whole genome shotgun (WGS) entry which is preliminary data.</text>
</comment>
<evidence type="ECO:0000313" key="1">
    <source>
        <dbReference type="EMBL" id="TWT37017.1"/>
    </source>
</evidence>
<dbReference type="InterPro" id="IPR036388">
    <property type="entry name" value="WH-like_DNA-bd_sf"/>
</dbReference>
<name>A0A5C5VGE7_9BACT</name>
<reference evidence="1 2" key="1">
    <citation type="submission" date="2019-02" db="EMBL/GenBank/DDBJ databases">
        <title>Deep-cultivation of Planctomycetes and their phenomic and genomic characterization uncovers novel biology.</title>
        <authorList>
            <person name="Wiegand S."/>
            <person name="Jogler M."/>
            <person name="Boedeker C."/>
            <person name="Pinto D."/>
            <person name="Vollmers J."/>
            <person name="Rivas-Marin E."/>
            <person name="Kohn T."/>
            <person name="Peeters S.H."/>
            <person name="Heuer A."/>
            <person name="Rast P."/>
            <person name="Oberbeckmann S."/>
            <person name="Bunk B."/>
            <person name="Jeske O."/>
            <person name="Meyerdierks A."/>
            <person name="Storesund J.E."/>
            <person name="Kallscheuer N."/>
            <person name="Luecker S."/>
            <person name="Lage O.M."/>
            <person name="Pohl T."/>
            <person name="Merkel B.J."/>
            <person name="Hornburger P."/>
            <person name="Mueller R.-W."/>
            <person name="Bruemmer F."/>
            <person name="Labrenz M."/>
            <person name="Spormann A.M."/>
            <person name="Op Den Camp H."/>
            <person name="Overmann J."/>
            <person name="Amann R."/>
            <person name="Jetten M.S.M."/>
            <person name="Mascher T."/>
            <person name="Medema M.H."/>
            <person name="Devos D.P."/>
            <person name="Kaster A.-K."/>
            <person name="Ovreas L."/>
            <person name="Rohde M."/>
            <person name="Galperin M.Y."/>
            <person name="Jogler C."/>
        </authorList>
    </citation>
    <scope>NUCLEOTIDE SEQUENCE [LARGE SCALE GENOMIC DNA]</scope>
    <source>
        <strain evidence="1 2">KOR34</strain>
    </source>
</reference>
<protein>
    <recommendedName>
        <fullName evidence="3">MarR family protein</fullName>
    </recommendedName>
</protein>
<dbReference type="InterPro" id="IPR036390">
    <property type="entry name" value="WH_DNA-bd_sf"/>
</dbReference>
<evidence type="ECO:0008006" key="3">
    <source>
        <dbReference type="Google" id="ProtNLM"/>
    </source>
</evidence>
<dbReference type="RefSeq" id="WP_228714562.1">
    <property type="nucleotide sequence ID" value="NZ_SIHJ01000001.1"/>
</dbReference>
<dbReference type="Gene3D" id="1.10.10.10">
    <property type="entry name" value="Winged helix-like DNA-binding domain superfamily/Winged helix DNA-binding domain"/>
    <property type="match status" value="1"/>
</dbReference>
<proteinExistence type="predicted"/>
<sequence>MLNAFVDVTMADLCRGDIAVWLVLYRDTRDGTARASQADIARRAGLSVRGVRTAVRRLERRGLLRCVYRGGLNRGVSRYRAIATAEPMSSAVQRNPARRDGGTN</sequence>
<dbReference type="AlphaFoldDB" id="A0A5C5VGE7"/>